<comment type="caution">
    <text evidence="2">The sequence shown here is derived from an EMBL/GenBank/DDBJ whole genome shotgun (WGS) entry which is preliminary data.</text>
</comment>
<reference evidence="2 3" key="1">
    <citation type="journal article" date="2017" name="Front. Microbiol.">
        <title>Genome Sequence of Desulfurella amilsii Strain TR1 and Comparative Genomics of Desulfurellaceae Family.</title>
        <authorList>
            <person name="Florentino A.P."/>
            <person name="Stams A.J."/>
            <person name="Sanchez-Andrea I."/>
        </authorList>
    </citation>
    <scope>NUCLEOTIDE SEQUENCE [LARGE SCALE GENOMIC DNA]</scope>
    <source>
        <strain evidence="2 3">TR1</strain>
    </source>
</reference>
<sequence>MQQAGFFYNAFAFVFIVFLNDLSKRVFGSKFIFALLLLIGTYDNLVSKVPFFVSLLNVLLLYFFYSIVQSLMQINYAKKD</sequence>
<dbReference type="AlphaFoldDB" id="A0A1X4XYU1"/>
<evidence type="ECO:0000313" key="3">
    <source>
        <dbReference type="Proteomes" id="UP000194141"/>
    </source>
</evidence>
<organism evidence="2 3">
    <name type="scientific">Desulfurella amilsii</name>
    <dbReference type="NCBI Taxonomy" id="1562698"/>
    <lineage>
        <taxon>Bacteria</taxon>
        <taxon>Pseudomonadati</taxon>
        <taxon>Campylobacterota</taxon>
        <taxon>Desulfurellia</taxon>
        <taxon>Desulfurellales</taxon>
        <taxon>Desulfurellaceae</taxon>
        <taxon>Desulfurella</taxon>
    </lineage>
</organism>
<keyword evidence="1" id="KW-0812">Transmembrane</keyword>
<evidence type="ECO:0000313" key="2">
    <source>
        <dbReference type="EMBL" id="OSS42699.1"/>
    </source>
</evidence>
<keyword evidence="1" id="KW-1133">Transmembrane helix</keyword>
<dbReference type="Proteomes" id="UP000194141">
    <property type="component" value="Unassembled WGS sequence"/>
</dbReference>
<keyword evidence="3" id="KW-1185">Reference proteome</keyword>
<proteinExistence type="predicted"/>
<accession>A0A1X4XYU1</accession>
<evidence type="ECO:0000256" key="1">
    <source>
        <dbReference type="SAM" id="Phobius"/>
    </source>
</evidence>
<feature type="transmembrane region" description="Helical" evidence="1">
    <location>
        <begin position="51"/>
        <end position="72"/>
    </location>
</feature>
<gene>
    <name evidence="2" type="ORF">DESAMIL20_582</name>
</gene>
<keyword evidence="1" id="KW-0472">Membrane</keyword>
<name>A0A1X4XYU1_9BACT</name>
<dbReference type="STRING" id="1562698.DESAMIL20_582"/>
<protein>
    <submittedName>
        <fullName evidence="2">Uncharacterized protein</fullName>
    </submittedName>
</protein>
<dbReference type="EMBL" id="MDSU01000011">
    <property type="protein sequence ID" value="OSS42699.1"/>
    <property type="molecule type" value="Genomic_DNA"/>
</dbReference>
<feature type="transmembrane region" description="Helical" evidence="1">
    <location>
        <begin position="6"/>
        <end position="22"/>
    </location>
</feature>